<dbReference type="EMBL" id="JAMGTK010000023">
    <property type="protein sequence ID" value="MDK4512765.1"/>
    <property type="molecule type" value="Genomic_DNA"/>
</dbReference>
<proteinExistence type="predicted"/>
<evidence type="ECO:0000313" key="2">
    <source>
        <dbReference type="Proteomes" id="UP001173223"/>
    </source>
</evidence>
<keyword evidence="2" id="KW-1185">Reference proteome</keyword>
<organism evidence="1 2">
    <name type="scientific">Fusobacterium necrophorum</name>
    <dbReference type="NCBI Taxonomy" id="859"/>
    <lineage>
        <taxon>Bacteria</taxon>
        <taxon>Fusobacteriati</taxon>
        <taxon>Fusobacteriota</taxon>
        <taxon>Fusobacteriia</taxon>
        <taxon>Fusobacteriales</taxon>
        <taxon>Fusobacteriaceae</taxon>
        <taxon>Fusobacterium</taxon>
    </lineage>
</organism>
<evidence type="ECO:0000313" key="1">
    <source>
        <dbReference type="EMBL" id="MDK4512765.1"/>
    </source>
</evidence>
<dbReference type="Proteomes" id="UP001173223">
    <property type="component" value="Unassembled WGS sequence"/>
</dbReference>
<reference evidence="1" key="1">
    <citation type="journal article" date="2022" name="Gene">
        <title>A genome-led study on the pathogenesis of Fusobacterium necrophorum infections.</title>
        <authorList>
            <person name="Thapa G."/>
            <person name="Jayal A."/>
            <person name="Sikazwe E."/>
            <person name="Perry T."/>
            <person name="Mohammed Al Balushi A."/>
            <person name="Livingstone P."/>
        </authorList>
    </citation>
    <scope>NUCLEOTIDE SEQUENCE</scope>
    <source>
        <strain evidence="1">BRON_8</strain>
    </source>
</reference>
<gene>
    <name evidence="1" type="ORF">MWG07_10950</name>
</gene>
<protein>
    <submittedName>
        <fullName evidence="1">Uncharacterized protein</fullName>
    </submittedName>
</protein>
<name>A0AAW6WDL9_9FUSO</name>
<accession>A0AAW6WDL9</accession>
<comment type="caution">
    <text evidence="1">The sequence shown here is derived from an EMBL/GenBank/DDBJ whole genome shotgun (WGS) entry which is preliminary data.</text>
</comment>
<dbReference type="AlphaFoldDB" id="A0AAW6WDL9"/>
<dbReference type="RefSeq" id="WP_285049282.1">
    <property type="nucleotide sequence ID" value="NZ_JAMGTK010000023.1"/>
</dbReference>
<sequence>MDGMFQAFKKHKQSDIYVKFKRNKNLFDGKSVEVFYKDVLKRVKLEYMGALTENNEYTEFVRSGNFLTRVYQPFKDLVVGNNVLGAVTKLYAELATGTEPTITIEESKKEILEEIDLQDLVGEAMAVQSYGGKFLLKGFLLNNKLYLQVIPPHQYFAVPSILNSDIVDYYVVFEEEKKELTAEIYKQGRTEYRKYKVQKDCFAEVPYPANLQEYGATQDGLGWAKIYKEWQVVEVNNLFKRSDYVEDLVILNRELVIGDTLTSQAFDKVANPLLQIPEGAVEYGERGELRLHLEDRTIIVEPEDKDIKQVEMSTKTEEWKSHRANILEQIYQNTGTNEQAFGLNKTGTASGEAKRRDMERTIATVVAKRDRIFTGLEKVIKWGYQELRGTELDIVISGKDILALGVAEKILIAVQGITAGILSVETAIRYINISDVDVEEELQRIKSELSYREKLIQSLQILQQIDMEERVAGLIKTQADELVKELGLDEEKPISS</sequence>
<reference evidence="1" key="2">
    <citation type="submission" date="2022-04" db="EMBL/GenBank/DDBJ databases">
        <authorList>
            <person name="Livingstone P.G."/>
        </authorList>
    </citation>
    <scope>NUCLEOTIDE SEQUENCE</scope>
    <source>
        <strain evidence="1">BRON_8</strain>
    </source>
</reference>